<dbReference type="Proteomes" id="UP000295164">
    <property type="component" value="Unassembled WGS sequence"/>
</dbReference>
<dbReference type="EMBL" id="SKFH01000022">
    <property type="protein sequence ID" value="TCZ69313.1"/>
    <property type="molecule type" value="Genomic_DNA"/>
</dbReference>
<evidence type="ECO:0000313" key="3">
    <source>
        <dbReference type="Proteomes" id="UP000295164"/>
    </source>
</evidence>
<feature type="chain" id="PRO_5020611205" description="Tetratricopeptide repeat protein" evidence="1">
    <location>
        <begin position="20"/>
        <end position="414"/>
    </location>
</feature>
<protein>
    <recommendedName>
        <fullName evidence="4">Tetratricopeptide repeat protein</fullName>
    </recommendedName>
</protein>
<comment type="caution">
    <text evidence="2">The sequence shown here is derived from an EMBL/GenBank/DDBJ whole genome shotgun (WGS) entry which is preliminary data.</text>
</comment>
<feature type="signal peptide" evidence="1">
    <location>
        <begin position="1"/>
        <end position="19"/>
    </location>
</feature>
<evidence type="ECO:0000313" key="2">
    <source>
        <dbReference type="EMBL" id="TCZ69313.1"/>
    </source>
</evidence>
<evidence type="ECO:0008006" key="4">
    <source>
        <dbReference type="Google" id="ProtNLM"/>
    </source>
</evidence>
<keyword evidence="3" id="KW-1185">Reference proteome</keyword>
<accession>A0A4R4E0Y9</accession>
<name>A0A4R4E0Y9_9BACT</name>
<evidence type="ECO:0000256" key="1">
    <source>
        <dbReference type="SAM" id="SignalP"/>
    </source>
</evidence>
<dbReference type="OrthoDB" id="625863at2"/>
<proteinExistence type="predicted"/>
<dbReference type="RefSeq" id="WP_131852505.1">
    <property type="nucleotide sequence ID" value="NZ_SKFH01000022.1"/>
</dbReference>
<keyword evidence="1" id="KW-0732">Signal</keyword>
<sequence>MRKLILTALLAAGSTALFAQKSVDKAQEKLKDNNLEEARAEIEKAAADPKAATNSDYWFTRARIYNAMSRGGSDTAALHQALVAMQHYVDLQSVIKDENKQYVASMLDNGHKTAQDIYNSHFTNGVKTINAKQYPLSEYYFTNALAAFDYLKKAKLITTPFDTTSTLYAGYAAESAEHSDVAAHYYGIIADHRVADTTMIGVYQYLVRHYSAKKDAANKDKYMALGRELFPKDPWWNAWELQSVQGDKPAKIAQYAEMFKKDPKNMDIAETYVVELFNYIYKDAPADALKRQDDLTAALETILANHPTDLRWNHIYTQHLTYRTGDLEAAAKAVKGTKPEDVKKKQELNKQVAAAYDAMLAQSLKEAALYEGKELSGSDKANFKFVINSIVAAYQYKKNDAEAKKWDDKSKTIK</sequence>
<gene>
    <name evidence="2" type="ORF">E0486_12415</name>
</gene>
<reference evidence="2 3" key="1">
    <citation type="submission" date="2019-03" db="EMBL/GenBank/DDBJ databases">
        <authorList>
            <person name="Kim M.K.M."/>
        </authorList>
    </citation>
    <scope>NUCLEOTIDE SEQUENCE [LARGE SCALE GENOMIC DNA]</scope>
    <source>
        <strain evidence="2 3">17J68-15</strain>
    </source>
</reference>
<dbReference type="AlphaFoldDB" id="A0A4R4E0Y9"/>
<organism evidence="2 3">
    <name type="scientific">Flaviaesturariibacter aridisoli</name>
    <dbReference type="NCBI Taxonomy" id="2545761"/>
    <lineage>
        <taxon>Bacteria</taxon>
        <taxon>Pseudomonadati</taxon>
        <taxon>Bacteroidota</taxon>
        <taxon>Chitinophagia</taxon>
        <taxon>Chitinophagales</taxon>
        <taxon>Chitinophagaceae</taxon>
        <taxon>Flaviaestuariibacter</taxon>
    </lineage>
</organism>